<evidence type="ECO:0000313" key="2">
    <source>
        <dbReference type="Proteomes" id="UP000775547"/>
    </source>
</evidence>
<dbReference type="EMBL" id="JABCKV010000031">
    <property type="protein sequence ID" value="KAG5645850.1"/>
    <property type="molecule type" value="Genomic_DNA"/>
</dbReference>
<reference evidence="1" key="2">
    <citation type="submission" date="2021-10" db="EMBL/GenBank/DDBJ databases">
        <title>Phylogenomics reveals ancestral predisposition of the termite-cultivated fungus Termitomyces towards a domesticated lifestyle.</title>
        <authorList>
            <person name="Auxier B."/>
            <person name="Grum-Grzhimaylo A."/>
            <person name="Cardenas M.E."/>
            <person name="Lodge J.D."/>
            <person name="Laessoe T."/>
            <person name="Pedersen O."/>
            <person name="Smith M.E."/>
            <person name="Kuyper T.W."/>
            <person name="Franco-Molano E.A."/>
            <person name="Baroni T.J."/>
            <person name="Aanen D.K."/>
        </authorList>
    </citation>
    <scope>NUCLEOTIDE SEQUENCE</scope>
    <source>
        <strain evidence="1">AP01</strain>
        <tissue evidence="1">Mycelium</tissue>
    </source>
</reference>
<name>A0A9P7GEH9_9AGAR</name>
<sequence>MKPAASKISYPSLAAATILELPDKSAAARALLAKNFPAASSSSSKKIVSPRIAKVPTDPVKLAQYRKVELMKMRHRATPGDPKDGLSSTPLDQRLHVKITDDGGAEQVFWFRKVRFPRSIPVL</sequence>
<gene>
    <name evidence="1" type="ORF">DXG03_005192</name>
</gene>
<organism evidence="1 2">
    <name type="scientific">Asterophora parasitica</name>
    <dbReference type="NCBI Taxonomy" id="117018"/>
    <lineage>
        <taxon>Eukaryota</taxon>
        <taxon>Fungi</taxon>
        <taxon>Dikarya</taxon>
        <taxon>Basidiomycota</taxon>
        <taxon>Agaricomycotina</taxon>
        <taxon>Agaricomycetes</taxon>
        <taxon>Agaricomycetidae</taxon>
        <taxon>Agaricales</taxon>
        <taxon>Tricholomatineae</taxon>
        <taxon>Lyophyllaceae</taxon>
        <taxon>Asterophora</taxon>
    </lineage>
</organism>
<proteinExistence type="predicted"/>
<comment type="caution">
    <text evidence="1">The sequence shown here is derived from an EMBL/GenBank/DDBJ whole genome shotgun (WGS) entry which is preliminary data.</text>
</comment>
<dbReference type="AlphaFoldDB" id="A0A9P7GEH9"/>
<reference evidence="1" key="1">
    <citation type="submission" date="2020-07" db="EMBL/GenBank/DDBJ databases">
        <authorList>
            <person name="Nieuwenhuis M."/>
            <person name="Van De Peppel L.J.J."/>
        </authorList>
    </citation>
    <scope>NUCLEOTIDE SEQUENCE</scope>
    <source>
        <strain evidence="1">AP01</strain>
        <tissue evidence="1">Mycelium</tissue>
    </source>
</reference>
<evidence type="ECO:0000313" key="1">
    <source>
        <dbReference type="EMBL" id="KAG5645850.1"/>
    </source>
</evidence>
<keyword evidence="2" id="KW-1185">Reference proteome</keyword>
<protein>
    <submittedName>
        <fullName evidence="1">Uncharacterized protein</fullName>
    </submittedName>
</protein>
<dbReference type="Proteomes" id="UP000775547">
    <property type="component" value="Unassembled WGS sequence"/>
</dbReference>
<accession>A0A9P7GEH9</accession>
<dbReference type="OrthoDB" id="431929at2759"/>